<protein>
    <recommendedName>
        <fullName evidence="1">SnoaL-like domain-containing protein</fullName>
    </recommendedName>
</protein>
<name>A0ABV2J204_9HYPH</name>
<gene>
    <name evidence="2" type="ORF">ABID16_003135</name>
</gene>
<dbReference type="RefSeq" id="WP_354557285.1">
    <property type="nucleotide sequence ID" value="NZ_JBEPMB010000005.1"/>
</dbReference>
<accession>A0ABV2J204</accession>
<organism evidence="2 3">
    <name type="scientific">Rhizobium aquaticum</name>
    <dbReference type="NCBI Taxonomy" id="1549636"/>
    <lineage>
        <taxon>Bacteria</taxon>
        <taxon>Pseudomonadati</taxon>
        <taxon>Pseudomonadota</taxon>
        <taxon>Alphaproteobacteria</taxon>
        <taxon>Hyphomicrobiales</taxon>
        <taxon>Rhizobiaceae</taxon>
        <taxon>Rhizobium/Agrobacterium group</taxon>
        <taxon>Rhizobium</taxon>
    </lineage>
</organism>
<feature type="domain" description="SnoaL-like" evidence="1">
    <location>
        <begin position="32"/>
        <end position="141"/>
    </location>
</feature>
<dbReference type="Pfam" id="PF13474">
    <property type="entry name" value="SnoaL_3"/>
    <property type="match status" value="1"/>
</dbReference>
<comment type="caution">
    <text evidence="2">The sequence shown here is derived from an EMBL/GenBank/DDBJ whole genome shotgun (WGS) entry which is preliminary data.</text>
</comment>
<evidence type="ECO:0000313" key="2">
    <source>
        <dbReference type="EMBL" id="MET3614792.1"/>
    </source>
</evidence>
<evidence type="ECO:0000259" key="1">
    <source>
        <dbReference type="Pfam" id="PF13474"/>
    </source>
</evidence>
<dbReference type="InterPro" id="IPR037401">
    <property type="entry name" value="SnoaL-like"/>
</dbReference>
<dbReference type="Gene3D" id="3.10.450.50">
    <property type="match status" value="1"/>
</dbReference>
<dbReference type="Proteomes" id="UP001549047">
    <property type="component" value="Unassembled WGS sequence"/>
</dbReference>
<dbReference type="InterPro" id="IPR032710">
    <property type="entry name" value="NTF2-like_dom_sf"/>
</dbReference>
<evidence type="ECO:0000313" key="3">
    <source>
        <dbReference type="Proteomes" id="UP001549047"/>
    </source>
</evidence>
<proteinExistence type="predicted"/>
<keyword evidence="3" id="KW-1185">Reference proteome</keyword>
<sequence length="144" mass="16155">MATAAAIHDTQRDDGPAAEATILLSKLYTLQAMIETKNRALFDELWGDGGFHLVGSERGEICLTRERVAAKIEAILSNPATLIFEFPNKHISIVGNAGWIFAEGVLRRRDPAGLEEVRDYLATCIFEKVEGVWRWRQFFGSEPY</sequence>
<dbReference type="EMBL" id="JBEPMB010000005">
    <property type="protein sequence ID" value="MET3614792.1"/>
    <property type="molecule type" value="Genomic_DNA"/>
</dbReference>
<dbReference type="SUPFAM" id="SSF54427">
    <property type="entry name" value="NTF2-like"/>
    <property type="match status" value="1"/>
</dbReference>
<reference evidence="2 3" key="1">
    <citation type="submission" date="2024-06" db="EMBL/GenBank/DDBJ databases">
        <title>Genomic Encyclopedia of Type Strains, Phase IV (KMG-IV): sequencing the most valuable type-strain genomes for metagenomic binning, comparative biology and taxonomic classification.</title>
        <authorList>
            <person name="Goeker M."/>
        </authorList>
    </citation>
    <scope>NUCLEOTIDE SEQUENCE [LARGE SCALE GENOMIC DNA]</scope>
    <source>
        <strain evidence="2 3">DSM 29780</strain>
    </source>
</reference>